<comment type="caution">
    <text evidence="1">The sequence shown here is derived from an EMBL/GenBank/DDBJ whole genome shotgun (WGS) entry which is preliminary data.</text>
</comment>
<dbReference type="RefSeq" id="WP_259433404.1">
    <property type="nucleotide sequence ID" value="NZ_JAVLSM010000023.1"/>
</dbReference>
<dbReference type="EMBL" id="JAVRAA010000023">
    <property type="protein sequence ID" value="MDT0340488.1"/>
    <property type="molecule type" value="Genomic_DNA"/>
</dbReference>
<name>A0AAE4GDL7_9BURK</name>
<sequence>MISAAMTESEYLAALAEIETLMLATLDSEDGQRLDALVYLVQTYEAKYCPL</sequence>
<evidence type="ECO:0000313" key="1">
    <source>
        <dbReference type="EMBL" id="MDT0340488.1"/>
    </source>
</evidence>
<accession>A0AAE4GDL7</accession>
<dbReference type="AlphaFoldDB" id="A0AAE4GDL7"/>
<protein>
    <submittedName>
        <fullName evidence="1">Uncharacterized protein</fullName>
    </submittedName>
</protein>
<gene>
    <name evidence="1" type="ORF">RJN63_26905</name>
</gene>
<reference evidence="1" key="1">
    <citation type="submission" date="2023-02" db="EMBL/GenBank/DDBJ databases">
        <title>Description of Herbaspirillum huttiense subsp. nephrolepsisexaltata and Herbaspirillum huttiense subsp. lycopersicon.</title>
        <authorList>
            <person name="Poudel M."/>
            <person name="Sharma A."/>
            <person name="Goss E."/>
            <person name="Tapia J.H."/>
            <person name="Harmon C.M."/>
            <person name="Jones J.B."/>
        </authorList>
    </citation>
    <scope>NUCLEOTIDE SEQUENCE</scope>
    <source>
        <strain evidence="1">NC40101</strain>
    </source>
</reference>
<organism evidence="1">
    <name type="scientific">Herbaspirillum huttiense subsp. nephrolepidis</name>
    <dbReference type="NCBI Taxonomy" id="3075126"/>
    <lineage>
        <taxon>Bacteria</taxon>
        <taxon>Pseudomonadati</taxon>
        <taxon>Pseudomonadota</taxon>
        <taxon>Betaproteobacteria</taxon>
        <taxon>Burkholderiales</taxon>
        <taxon>Oxalobacteraceae</taxon>
        <taxon>Herbaspirillum</taxon>
    </lineage>
</organism>
<proteinExistence type="predicted"/>